<organism evidence="3 4">
    <name type="scientific">Anaerovibrio lipolyticus</name>
    <dbReference type="NCBI Taxonomy" id="82374"/>
    <lineage>
        <taxon>Bacteria</taxon>
        <taxon>Bacillati</taxon>
        <taxon>Bacillota</taxon>
        <taxon>Negativicutes</taxon>
        <taxon>Selenomonadales</taxon>
        <taxon>Selenomonadaceae</taxon>
        <taxon>Anaerovibrio</taxon>
    </lineage>
</organism>
<dbReference type="AlphaFoldDB" id="A0A0B2JU78"/>
<keyword evidence="4" id="KW-1185">Reference proteome</keyword>
<comment type="caution">
    <text evidence="3">The sequence shown here is derived from an EMBL/GenBank/DDBJ whole genome shotgun (WGS) entry which is preliminary data.</text>
</comment>
<proteinExistence type="predicted"/>
<dbReference type="Pfam" id="PF01966">
    <property type="entry name" value="HD"/>
    <property type="match status" value="1"/>
</dbReference>
<dbReference type="InterPro" id="IPR006674">
    <property type="entry name" value="HD_domain"/>
</dbReference>
<evidence type="ECO:0000313" key="4">
    <source>
        <dbReference type="Proteomes" id="UP000030993"/>
    </source>
</evidence>
<dbReference type="SMART" id="SM00471">
    <property type="entry name" value="HDc"/>
    <property type="match status" value="1"/>
</dbReference>
<feature type="domain" description="HD/PDEase" evidence="2">
    <location>
        <begin position="19"/>
        <end position="133"/>
    </location>
</feature>
<dbReference type="RefSeq" id="WP_039208938.1">
    <property type="nucleotide sequence ID" value="NZ_JSCE01000164.1"/>
</dbReference>
<dbReference type="SUPFAM" id="SSF109604">
    <property type="entry name" value="HD-domain/PDEase-like"/>
    <property type="match status" value="1"/>
</dbReference>
<gene>
    <name evidence="3" type="ORF">NZ47_08015</name>
</gene>
<dbReference type="CDD" id="cd00077">
    <property type="entry name" value="HDc"/>
    <property type="match status" value="1"/>
</dbReference>
<evidence type="ECO:0000259" key="2">
    <source>
        <dbReference type="SMART" id="SM00471"/>
    </source>
</evidence>
<sequence>MKDIKAAEKLCRRIFKDFYKNKRIKHSERVVKLCEDYAKKLNIKGTDRAVLIKAAWLHDVGRIIDKEKHNEVKIIKNVFKIYKYDDSDKEDIIELISNHKGKFCPARLKLRSAILRICDKIDKLNVEMKNCEDNLSEIDKELEGKKSRKDFEKITKKY</sequence>
<evidence type="ECO:0000256" key="1">
    <source>
        <dbReference type="SAM" id="Coils"/>
    </source>
</evidence>
<protein>
    <recommendedName>
        <fullName evidence="2">HD/PDEase domain-containing protein</fullName>
    </recommendedName>
</protein>
<keyword evidence="1" id="KW-0175">Coiled coil</keyword>
<evidence type="ECO:0000313" key="3">
    <source>
        <dbReference type="EMBL" id="KHM51895.1"/>
    </source>
</evidence>
<feature type="coiled-coil region" evidence="1">
    <location>
        <begin position="121"/>
        <end position="148"/>
    </location>
</feature>
<name>A0A0B2JU78_9FIRM</name>
<dbReference type="Gene3D" id="1.10.3210.10">
    <property type="entry name" value="Hypothetical protein af1432"/>
    <property type="match status" value="1"/>
</dbReference>
<accession>A0A0B2JU78</accession>
<dbReference type="InterPro" id="IPR003607">
    <property type="entry name" value="HD/PDEase_dom"/>
</dbReference>
<dbReference type="Proteomes" id="UP000030993">
    <property type="component" value="Unassembled WGS sequence"/>
</dbReference>
<dbReference type="EMBL" id="JSCE01000164">
    <property type="protein sequence ID" value="KHM51895.1"/>
    <property type="molecule type" value="Genomic_DNA"/>
</dbReference>
<reference evidence="3 4" key="1">
    <citation type="journal article" date="2013" name="PLoS ONE">
        <title>Identification and characterization of three novel lipases belonging to families II and V from Anaerovibrio lipolyticus 5ST.</title>
        <authorList>
            <person name="Prive F."/>
            <person name="Kaderbhai N.N."/>
            <person name="Girdwood S."/>
            <person name="Worgan H.J."/>
            <person name="Pinloche E."/>
            <person name="Scollan N.D."/>
            <person name="Huws S.A."/>
            <person name="Newbold C.J."/>
        </authorList>
    </citation>
    <scope>NUCLEOTIDE SEQUENCE [LARGE SCALE GENOMIC DNA]</scope>
    <source>
        <strain evidence="3 4">5S</strain>
    </source>
</reference>
<dbReference type="STRING" id="82374.NZ47_08015"/>